<keyword evidence="3" id="KW-1185">Reference proteome</keyword>
<name>A0ABN7TAT6_OIKDI</name>
<protein>
    <submittedName>
        <fullName evidence="2">Oidioi.mRNA.OKI2018_I69.chr2.g5897.t1.cds</fullName>
    </submittedName>
</protein>
<feature type="region of interest" description="Disordered" evidence="1">
    <location>
        <begin position="374"/>
        <end position="528"/>
    </location>
</feature>
<reference evidence="2 3" key="1">
    <citation type="submission" date="2021-04" db="EMBL/GenBank/DDBJ databases">
        <authorList>
            <person name="Bliznina A."/>
        </authorList>
    </citation>
    <scope>NUCLEOTIDE SEQUENCE [LARGE SCALE GENOMIC DNA]</scope>
</reference>
<evidence type="ECO:0000313" key="2">
    <source>
        <dbReference type="EMBL" id="CAG5111608.1"/>
    </source>
</evidence>
<feature type="compositionally biased region" description="Basic and acidic residues" evidence="1">
    <location>
        <begin position="411"/>
        <end position="486"/>
    </location>
</feature>
<accession>A0ABN7TAT6</accession>
<dbReference type="EMBL" id="OU015567">
    <property type="protein sequence ID" value="CAG5111608.1"/>
    <property type="molecule type" value="Genomic_DNA"/>
</dbReference>
<proteinExistence type="predicted"/>
<gene>
    <name evidence="2" type="ORF">OKIOD_LOCUS14662</name>
</gene>
<organism evidence="2 3">
    <name type="scientific">Oikopleura dioica</name>
    <name type="common">Tunicate</name>
    <dbReference type="NCBI Taxonomy" id="34765"/>
    <lineage>
        <taxon>Eukaryota</taxon>
        <taxon>Metazoa</taxon>
        <taxon>Chordata</taxon>
        <taxon>Tunicata</taxon>
        <taxon>Appendicularia</taxon>
        <taxon>Copelata</taxon>
        <taxon>Oikopleuridae</taxon>
        <taxon>Oikopleura</taxon>
    </lineage>
</organism>
<feature type="compositionally biased region" description="Polar residues" evidence="1">
    <location>
        <begin position="383"/>
        <end position="393"/>
    </location>
</feature>
<feature type="compositionally biased region" description="Polar residues" evidence="1">
    <location>
        <begin position="487"/>
        <end position="498"/>
    </location>
</feature>
<sequence length="528" mass="60466">MAYYGKRLDHTYFKRALAIIDRNWIDFLMEQEIMTSDERVMKLLRFTRLNRSEKEELLESINTAETTEEKWNKVEERLNNGDVIDVNSLKVIKLKVLLPEIDEASGYLILRMSDLKTLLDEIASATAETCYDFFAAKIKSAVSRETHIHQYNVMMMLMQKMITFLNGSICFSGHDDSMQKFTICELDKEVLHTYKNSNNLQRTFELTNPRRLIWVMETAPLGGYVYFKVSEISADRVSVVLGVRVIGKNRFQLSTNCKQEIMKITWDDNEVDESPMNIENGADKRCFTNLQQLTTFAKNSEACSLVAVRIEEDIPLQITVDFDSYQVIAQFKLRPEPMNTGFRVVDPNNMEDDHLMLIQHFEDETAFRMHSPYAKENRDSSGDNDSQSASENSDVPMDENNTENATTASCEEPKDSSKEDPQEKVETNEQSDEQRIETAKGQHHDEPQSEKADVVDEQENKAECQHTPMKIDHKSDVPSCEKKASNEDNVSVVSMADTNDSDPDTFDSPLNSDFEFESPNRSPSTSAD</sequence>
<evidence type="ECO:0000313" key="3">
    <source>
        <dbReference type="Proteomes" id="UP001158576"/>
    </source>
</evidence>
<dbReference type="Proteomes" id="UP001158576">
    <property type="component" value="Chromosome 2"/>
</dbReference>
<evidence type="ECO:0000256" key="1">
    <source>
        <dbReference type="SAM" id="MobiDB-lite"/>
    </source>
</evidence>
<feature type="compositionally biased region" description="Polar residues" evidence="1">
    <location>
        <begin position="519"/>
        <end position="528"/>
    </location>
</feature>